<dbReference type="AlphaFoldDB" id="A0A2H0UQY4"/>
<gene>
    <name evidence="2" type="ORF">COU09_00060</name>
</gene>
<dbReference type="EMBL" id="PFBB01000002">
    <property type="protein sequence ID" value="PIR88814.1"/>
    <property type="molecule type" value="Genomic_DNA"/>
</dbReference>
<dbReference type="InterPro" id="IPR036365">
    <property type="entry name" value="PGBD-like_sf"/>
</dbReference>
<dbReference type="InterPro" id="IPR013783">
    <property type="entry name" value="Ig-like_fold"/>
</dbReference>
<dbReference type="Proteomes" id="UP000229615">
    <property type="component" value="Unassembled WGS sequence"/>
</dbReference>
<dbReference type="Gene3D" id="1.10.101.10">
    <property type="entry name" value="PGBD-like superfamily/PGBD"/>
    <property type="match status" value="1"/>
</dbReference>
<dbReference type="SUPFAM" id="SSF49478">
    <property type="entry name" value="Cna protein B-type domain"/>
    <property type="match status" value="1"/>
</dbReference>
<comment type="caution">
    <text evidence="2">The sequence shown here is derived from an EMBL/GenBank/DDBJ whole genome shotgun (WGS) entry which is preliminary data.</text>
</comment>
<evidence type="ECO:0000313" key="3">
    <source>
        <dbReference type="Proteomes" id="UP000229615"/>
    </source>
</evidence>
<accession>A0A2H0UQY4</accession>
<evidence type="ECO:0000256" key="1">
    <source>
        <dbReference type="SAM" id="MobiDB-lite"/>
    </source>
</evidence>
<evidence type="ECO:0008006" key="4">
    <source>
        <dbReference type="Google" id="ProtNLM"/>
    </source>
</evidence>
<dbReference type="SUPFAM" id="SSF47090">
    <property type="entry name" value="PGBD-like"/>
    <property type="match status" value="1"/>
</dbReference>
<evidence type="ECO:0000313" key="2">
    <source>
        <dbReference type="EMBL" id="PIR88814.1"/>
    </source>
</evidence>
<feature type="compositionally biased region" description="Acidic residues" evidence="1">
    <location>
        <begin position="687"/>
        <end position="709"/>
    </location>
</feature>
<dbReference type="Gene3D" id="2.60.40.10">
    <property type="entry name" value="Immunoglobulins"/>
    <property type="match status" value="1"/>
</dbReference>
<sequence length="1218" mass="131894">MKNTYGYTTFGCQSLRISNAVTSGSFGDQTFAAPLSDSVGEADATTGSFSEGTRYNHYEAQFDIASTKPDEEQSGLFLSVSPDRGDGSRMSYLSFADTSGGIQVTFYDVQGTDSPANFADTDLGTLDRTVSHTIKFEMDTNDDPSNDVVKIYIDGSLVHTGTTWENYYRYDSEASAEQSPRIVKTLIFRASGTAAPANDGMGFLLDNMSLSASNAEEEADTGAIQITKYICPDETSVNRDDNGLEGSAPEECELQSGAYFGYAHGENSETGAPYDDFGYPLTAGGSTDENGVMTISDLDPSGRYVIFETDSENNKFGNDDLLGLYCEGDGDPDPNHNDNGDITFVTAGETSRCVAYNPGLVEEVATVSLCKIDRDENPLDGWMLFLKGDEVDEIEVPSENSTGEDSISLTSGISYIFNAFGTWLNDREPDNYVDADYSTEDNWETQMDGFTGYGEDILDLQIDEQFVDWGEYNSGHSYVRSFVPDSNGAVNFRVFDGQNGDVNESWYGDNEGSLTVGIAKGFAGVTDDGGCIEFEDVPYGDYEVGEINQSGWENVSGLDVVTVDDESETFYVVNRDLSISEIIQPEVDEETSGTTELEAYYADENGDGNDSVQWAVRAGTCAVGTNTVLGNVDGHNDLYTWDGMDFSADFDTTQVDNGEYCFVFNPSEDSGDENQRLTREFTVNNEPGDDDGDGVPNDSDECAETPAETEVDKAGCPFEEEQTPAFECSAGILHQNIVSGDPKTKLYSVDPDTLAFSDAGQYSNDYSNNVAVDADGIVYSIDDADMSLYVLNADGTRELVGATGIKNRVPASGFGPDGLLYVIEKTSSDGDGNLYSIDPGTGSATFLYELSDVSVNGGDLVVNGEYKVIYIHVDGEVWEIDLLDGYNEISLGFLDEGMKFTGLALVDGVYYATEKNTNSLYSFDLSEGFEPLGSGQFDGHSVYSGDAASCPAEAVVRNEIFGFKYHDQHTPYGSYDEGLDAKLSNWPIRLYGDEGLIEEQETAEDGSFSFKNLTAGVYKVCEVESVDEVVDWFQTGPAGQGEHVVSNGGGENDEGYYCYQYGLDADETISGLAFGNSHDSNIGQGGGHSSRRSSGNEGGSVLGASTSSGDGVVAGASDSCFLWLPEYIKDGEGADPSMVKRLQLFLNYFEGESLDVNGLYNQVTINAVKRFQLKHRDEILAPWNLLIPTGWTWLTTTHLVNGLFNGCTNPLPQLTPFR</sequence>
<protein>
    <recommendedName>
        <fullName evidence="4">Peptidoglycan binding-like domain-containing protein</fullName>
    </recommendedName>
</protein>
<proteinExistence type="predicted"/>
<name>A0A2H0UQY4_9BACT</name>
<feature type="region of interest" description="Disordered" evidence="1">
    <location>
        <begin position="682"/>
        <end position="712"/>
    </location>
</feature>
<reference evidence="3" key="1">
    <citation type="submission" date="2017-09" db="EMBL/GenBank/DDBJ databases">
        <title>Depth-based differentiation of microbial function through sediment-hosted aquifers and enrichment of novel symbionts in the deep terrestrial subsurface.</title>
        <authorList>
            <person name="Probst A.J."/>
            <person name="Ladd B."/>
            <person name="Jarett J.K."/>
            <person name="Geller-Mcgrath D.E."/>
            <person name="Sieber C.M.K."/>
            <person name="Emerson J.B."/>
            <person name="Anantharaman K."/>
            <person name="Thomas B.C."/>
            <person name="Malmstrom R."/>
            <person name="Stieglmeier M."/>
            <person name="Klingl A."/>
            <person name="Woyke T."/>
            <person name="Ryan C.M."/>
            <person name="Banfield J.F."/>
        </authorList>
    </citation>
    <scope>NUCLEOTIDE SEQUENCE [LARGE SCALE GENOMIC DNA]</scope>
</reference>
<dbReference type="SUPFAM" id="SSF63829">
    <property type="entry name" value="Calcium-dependent phosphotriesterase"/>
    <property type="match status" value="1"/>
</dbReference>
<feature type="region of interest" description="Disordered" evidence="1">
    <location>
        <begin position="1080"/>
        <end position="1102"/>
    </location>
</feature>
<dbReference type="InterPro" id="IPR036366">
    <property type="entry name" value="PGBDSf"/>
</dbReference>
<organism evidence="2 3">
    <name type="scientific">Candidatus Harrisonbacteria bacterium CG10_big_fil_rev_8_21_14_0_10_44_23</name>
    <dbReference type="NCBI Taxonomy" id="1974585"/>
    <lineage>
        <taxon>Bacteria</taxon>
        <taxon>Candidatus Harrisoniibacteriota</taxon>
    </lineage>
</organism>